<keyword evidence="3" id="KW-1185">Reference proteome</keyword>
<accession>A0A8J7MB28</accession>
<evidence type="ECO:0000256" key="1">
    <source>
        <dbReference type="SAM" id="Phobius"/>
    </source>
</evidence>
<dbReference type="AlphaFoldDB" id="A0A8J7MB28"/>
<organism evidence="2 3">
    <name type="scientific">Persicirhabdus sediminis</name>
    <dbReference type="NCBI Taxonomy" id="454144"/>
    <lineage>
        <taxon>Bacteria</taxon>
        <taxon>Pseudomonadati</taxon>
        <taxon>Verrucomicrobiota</taxon>
        <taxon>Verrucomicrobiia</taxon>
        <taxon>Verrucomicrobiales</taxon>
        <taxon>Verrucomicrobiaceae</taxon>
        <taxon>Persicirhabdus</taxon>
    </lineage>
</organism>
<dbReference type="EMBL" id="JAENIM010000008">
    <property type="protein sequence ID" value="MBK1789711.1"/>
    <property type="molecule type" value="Genomic_DNA"/>
</dbReference>
<dbReference type="Proteomes" id="UP000624703">
    <property type="component" value="Unassembled WGS sequence"/>
</dbReference>
<evidence type="ECO:0000313" key="2">
    <source>
        <dbReference type="EMBL" id="MBK1789711.1"/>
    </source>
</evidence>
<protein>
    <submittedName>
        <fullName evidence="2">Uncharacterized protein</fullName>
    </submittedName>
</protein>
<feature type="transmembrane region" description="Helical" evidence="1">
    <location>
        <begin position="121"/>
        <end position="142"/>
    </location>
</feature>
<keyword evidence="1" id="KW-0472">Membrane</keyword>
<feature type="transmembrane region" description="Helical" evidence="1">
    <location>
        <begin position="89"/>
        <end position="115"/>
    </location>
</feature>
<evidence type="ECO:0000313" key="3">
    <source>
        <dbReference type="Proteomes" id="UP000624703"/>
    </source>
</evidence>
<gene>
    <name evidence="2" type="ORF">JIN82_00935</name>
</gene>
<keyword evidence="1" id="KW-1133">Transmembrane helix</keyword>
<comment type="caution">
    <text evidence="2">The sequence shown here is derived from an EMBL/GenBank/DDBJ whole genome shotgun (WGS) entry which is preliminary data.</text>
</comment>
<sequence>MKICRGEVASIERSNDVVTTGDGSVRGRHVSLIQVDGARVIFKSREMAPISVGYYVSFVGEPQTGQFLAHACRNDSTGWSSKRQGAGCLLTIMVLQVIIAVPVLLMFAMILLSLVTPETDYGLAMLMAFPFGFGCILLYIMVRVAMGMKLDKKAHQILADLS</sequence>
<keyword evidence="1" id="KW-0812">Transmembrane</keyword>
<dbReference type="RefSeq" id="WP_200309754.1">
    <property type="nucleotide sequence ID" value="NZ_JAENIM010000008.1"/>
</dbReference>
<name>A0A8J7MB28_9BACT</name>
<reference evidence="2" key="1">
    <citation type="submission" date="2021-01" db="EMBL/GenBank/DDBJ databases">
        <title>Modified the classification status of verrucomicrobia.</title>
        <authorList>
            <person name="Feng X."/>
        </authorList>
    </citation>
    <scope>NUCLEOTIDE SEQUENCE</scope>
    <source>
        <strain evidence="2">_KCTC 22039</strain>
    </source>
</reference>
<proteinExistence type="predicted"/>